<name>F8AJG3_PYRYC</name>
<keyword evidence="1" id="KW-0694">RNA-binding</keyword>
<feature type="domain" description="THUMP" evidence="2">
    <location>
        <begin position="47"/>
        <end position="145"/>
    </location>
</feature>
<dbReference type="Gene3D" id="3.30.2130.30">
    <property type="match status" value="1"/>
</dbReference>
<dbReference type="Pfam" id="PF02926">
    <property type="entry name" value="THUMP"/>
    <property type="match status" value="1"/>
</dbReference>
<dbReference type="GO" id="GO:0006400">
    <property type="term" value="P:tRNA modification"/>
    <property type="evidence" value="ECO:0007669"/>
    <property type="project" value="InterPro"/>
</dbReference>
<dbReference type="STRING" id="529709.PYCH_14870"/>
<dbReference type="EMBL" id="CP002779">
    <property type="protein sequence ID" value="AEH25155.1"/>
    <property type="molecule type" value="Genomic_DNA"/>
</dbReference>
<dbReference type="eggNOG" id="arCOG00084">
    <property type="taxonomic scope" value="Archaea"/>
</dbReference>
<organism evidence="3 4">
    <name type="scientific">Pyrococcus yayanosii (strain CH1 / JCM 16557)</name>
    <dbReference type="NCBI Taxonomy" id="529709"/>
    <lineage>
        <taxon>Archaea</taxon>
        <taxon>Methanobacteriati</taxon>
        <taxon>Methanobacteriota</taxon>
        <taxon>Thermococci</taxon>
        <taxon>Thermococcales</taxon>
        <taxon>Thermococcaceae</taxon>
        <taxon>Pyrococcus</taxon>
    </lineage>
</organism>
<accession>F8AJG3</accession>
<evidence type="ECO:0000313" key="3">
    <source>
        <dbReference type="EMBL" id="AEH25155.1"/>
    </source>
</evidence>
<gene>
    <name evidence="3" type="ordered locus">PYCH_14870</name>
</gene>
<dbReference type="KEGG" id="pya:PYCH_14870"/>
<dbReference type="SMART" id="SM00981">
    <property type="entry name" value="THUMP"/>
    <property type="match status" value="1"/>
</dbReference>
<dbReference type="AlphaFoldDB" id="F8AJG3"/>
<dbReference type="PROSITE" id="PS51165">
    <property type="entry name" value="THUMP"/>
    <property type="match status" value="1"/>
</dbReference>
<dbReference type="InterPro" id="IPR004114">
    <property type="entry name" value="THUMP_dom"/>
</dbReference>
<sequence length="156" mass="17766">MLFLATCPPGREGDAALELEWALNAKVRRMRWRGVLMGETSLPREEAIERIKGFETFALQSFIPIDKFVSFDELEDRIREIKLPPGKSFAVRVKVRGAKIGEKFLERRLGGIIKAANGNPVNLERPDIIVMINVLEKRVGISVLRPEEIIRKEARD</sequence>
<dbReference type="InterPro" id="IPR040183">
    <property type="entry name" value="THUMPD1-like"/>
</dbReference>
<dbReference type="OrthoDB" id="26307at2157"/>
<dbReference type="Proteomes" id="UP000008386">
    <property type="component" value="Chromosome"/>
</dbReference>
<dbReference type="SUPFAM" id="SSF143437">
    <property type="entry name" value="THUMP domain-like"/>
    <property type="match status" value="1"/>
</dbReference>
<dbReference type="GeneID" id="10838057"/>
<dbReference type="GO" id="GO:0003723">
    <property type="term" value="F:RNA binding"/>
    <property type="evidence" value="ECO:0007669"/>
    <property type="project" value="UniProtKB-UniRule"/>
</dbReference>
<evidence type="ECO:0000259" key="2">
    <source>
        <dbReference type="PROSITE" id="PS51165"/>
    </source>
</evidence>
<evidence type="ECO:0000313" key="4">
    <source>
        <dbReference type="Proteomes" id="UP000008386"/>
    </source>
</evidence>
<evidence type="ECO:0000256" key="1">
    <source>
        <dbReference type="PROSITE-ProRule" id="PRU00529"/>
    </source>
</evidence>
<proteinExistence type="predicted"/>
<keyword evidence="4" id="KW-1185">Reference proteome</keyword>
<dbReference type="HOGENOM" id="CLU_097042_1_0_2"/>
<dbReference type="CDD" id="cd11717">
    <property type="entry name" value="THUMP_THUMPD1_like"/>
    <property type="match status" value="1"/>
</dbReference>
<reference evidence="3 4" key="1">
    <citation type="journal article" date="2011" name="J. Bacteriol.">
        <title>Complete genome sequence of the obligate piezophilic hyperthermophilic archaeon Pyrococcus yayanosii CH1.</title>
        <authorList>
            <person name="Jun X."/>
            <person name="Lupeng L."/>
            <person name="Minjuan X."/>
            <person name="Oger P."/>
            <person name="Fengping W."/>
            <person name="Jebbar M."/>
            <person name="Xiang X."/>
        </authorList>
    </citation>
    <scope>NUCLEOTIDE SEQUENCE [LARGE SCALE GENOMIC DNA]</scope>
    <source>
        <strain evidence="4">CH1 / JCM 16557</strain>
    </source>
</reference>
<protein>
    <submittedName>
        <fullName evidence="3">RNA-binding protein</fullName>
    </submittedName>
</protein>
<dbReference type="RefSeq" id="WP_013906211.1">
    <property type="nucleotide sequence ID" value="NC_015680.1"/>
</dbReference>